<proteinExistence type="inferred from homology"/>
<comment type="similarity">
    <text evidence="1">Belongs to the peptidase S33 family.</text>
</comment>
<dbReference type="PRINTS" id="PR00412">
    <property type="entry name" value="EPOXHYDRLASE"/>
</dbReference>
<sequence>MTGEVTPFALDVPESALADLRDRLRRTRWPEDATVGDWSQGVPPGYLRELCRYWAEEYDWRATERRLNALPQFRTSIDGLGIHFLHVRSPHDDALPLVLTHGWPGSVVEFLKVIGPLTDPTAHGGDARDAFHVVCPSLPGYGWSDKPARPGWGVERIAEAWIRLMARLGYRRYGAQGSDWGTTITALIGQKAPDRVAGIHLVPPLAAPDPATFGDLTGAERAALSALERAREWEDGYSLEQSTRPQTIGYGLVDSPALLCAWIIEKFHSWTDCDGHPENALTRDELLDNLMFYWLPGTGASAARLYWESFKQVQRLFTAGTSGRADLVTVPTGCSVFPKENPRPSRRWAERRFTDIRHWNEPGKGGHFAAFEQPDLFVDELRTFFRLVR</sequence>
<comment type="caution">
    <text evidence="5">The sequence shown here is derived from an EMBL/GenBank/DDBJ whole genome shotgun (WGS) entry which is preliminary data.</text>
</comment>
<accession>A0ABV9TUC7</accession>
<protein>
    <submittedName>
        <fullName evidence="5">Epoxide hydrolase family protein</fullName>
        <ecNumber evidence="5">3.-.-.-</ecNumber>
    </submittedName>
</protein>
<gene>
    <name evidence="5" type="ORF">ACFPCY_06990</name>
</gene>
<dbReference type="Proteomes" id="UP001595872">
    <property type="component" value="Unassembled WGS sequence"/>
</dbReference>
<evidence type="ECO:0000259" key="4">
    <source>
        <dbReference type="Pfam" id="PF06441"/>
    </source>
</evidence>
<dbReference type="GO" id="GO:0016787">
    <property type="term" value="F:hydrolase activity"/>
    <property type="evidence" value="ECO:0007669"/>
    <property type="project" value="UniProtKB-KW"/>
</dbReference>
<dbReference type="InterPro" id="IPR010497">
    <property type="entry name" value="Epoxide_hydro_N"/>
</dbReference>
<dbReference type="Gene3D" id="3.40.50.1820">
    <property type="entry name" value="alpha/beta hydrolase"/>
    <property type="match status" value="1"/>
</dbReference>
<dbReference type="PIRSF" id="PIRSF001112">
    <property type="entry name" value="Epoxide_hydrolase"/>
    <property type="match status" value="1"/>
</dbReference>
<dbReference type="RefSeq" id="WP_378252799.1">
    <property type="nucleotide sequence ID" value="NZ_JBHSIT010000002.1"/>
</dbReference>
<dbReference type="EMBL" id="JBHSIT010000002">
    <property type="protein sequence ID" value="MFC4907058.1"/>
    <property type="molecule type" value="Genomic_DNA"/>
</dbReference>
<evidence type="ECO:0000313" key="5">
    <source>
        <dbReference type="EMBL" id="MFC4907058.1"/>
    </source>
</evidence>
<dbReference type="SUPFAM" id="SSF53474">
    <property type="entry name" value="alpha/beta-Hydrolases"/>
    <property type="match status" value="1"/>
</dbReference>
<evidence type="ECO:0000256" key="2">
    <source>
        <dbReference type="ARBA" id="ARBA00022797"/>
    </source>
</evidence>
<reference evidence="6" key="1">
    <citation type="journal article" date="2019" name="Int. J. Syst. Evol. Microbiol.">
        <title>The Global Catalogue of Microorganisms (GCM) 10K type strain sequencing project: providing services to taxonomists for standard genome sequencing and annotation.</title>
        <authorList>
            <consortium name="The Broad Institute Genomics Platform"/>
            <consortium name="The Broad Institute Genome Sequencing Center for Infectious Disease"/>
            <person name="Wu L."/>
            <person name="Ma J."/>
        </authorList>
    </citation>
    <scope>NUCLEOTIDE SEQUENCE [LARGE SCALE GENOMIC DNA]</scope>
    <source>
        <strain evidence="6">KLKA75</strain>
    </source>
</reference>
<dbReference type="PANTHER" id="PTHR21661">
    <property type="entry name" value="EPOXIDE HYDROLASE 1-RELATED"/>
    <property type="match status" value="1"/>
</dbReference>
<dbReference type="InterPro" id="IPR016292">
    <property type="entry name" value="Epoxide_hydrolase"/>
</dbReference>
<evidence type="ECO:0000256" key="3">
    <source>
        <dbReference type="ARBA" id="ARBA00022801"/>
    </source>
</evidence>
<organism evidence="5 6">
    <name type="scientific">Actinomadura gamaensis</name>
    <dbReference type="NCBI Taxonomy" id="1763541"/>
    <lineage>
        <taxon>Bacteria</taxon>
        <taxon>Bacillati</taxon>
        <taxon>Actinomycetota</taxon>
        <taxon>Actinomycetes</taxon>
        <taxon>Streptosporangiales</taxon>
        <taxon>Thermomonosporaceae</taxon>
        <taxon>Actinomadura</taxon>
    </lineage>
</organism>
<keyword evidence="6" id="KW-1185">Reference proteome</keyword>
<name>A0ABV9TUC7_9ACTN</name>
<keyword evidence="2" id="KW-0058">Aromatic hydrocarbons catabolism</keyword>
<keyword evidence="3 5" id="KW-0378">Hydrolase</keyword>
<dbReference type="InterPro" id="IPR029058">
    <property type="entry name" value="AB_hydrolase_fold"/>
</dbReference>
<dbReference type="PANTHER" id="PTHR21661:SF35">
    <property type="entry name" value="EPOXIDE HYDROLASE"/>
    <property type="match status" value="1"/>
</dbReference>
<evidence type="ECO:0000313" key="6">
    <source>
        <dbReference type="Proteomes" id="UP001595872"/>
    </source>
</evidence>
<evidence type="ECO:0000256" key="1">
    <source>
        <dbReference type="ARBA" id="ARBA00010088"/>
    </source>
</evidence>
<feature type="domain" description="Epoxide hydrolase N-terminal" evidence="4">
    <location>
        <begin position="5"/>
        <end position="110"/>
    </location>
</feature>
<dbReference type="EC" id="3.-.-.-" evidence="5"/>
<dbReference type="Pfam" id="PF06441">
    <property type="entry name" value="EHN"/>
    <property type="match status" value="1"/>
</dbReference>
<dbReference type="InterPro" id="IPR000639">
    <property type="entry name" value="Epox_hydrolase-like"/>
</dbReference>